<evidence type="ECO:0000313" key="3">
    <source>
        <dbReference type="Proteomes" id="UP000694251"/>
    </source>
</evidence>
<comment type="caution">
    <text evidence="2">The sequence shown here is derived from an EMBL/GenBank/DDBJ whole genome shotgun (WGS) entry which is preliminary data.</text>
</comment>
<dbReference type="AlphaFoldDB" id="A0A8T2F9S8"/>
<evidence type="ECO:0000313" key="2">
    <source>
        <dbReference type="EMBL" id="KAG7632146.1"/>
    </source>
</evidence>
<keyword evidence="3" id="KW-1185">Reference proteome</keyword>
<dbReference type="Pfam" id="PF01657">
    <property type="entry name" value="Stress-antifung"/>
    <property type="match status" value="1"/>
</dbReference>
<protein>
    <recommendedName>
        <fullName evidence="1">Gnk2-homologous domain-containing protein</fullName>
    </recommendedName>
</protein>
<feature type="domain" description="Gnk2-homologous" evidence="1">
    <location>
        <begin position="45"/>
        <end position="95"/>
    </location>
</feature>
<reference evidence="2 3" key="1">
    <citation type="submission" date="2020-12" db="EMBL/GenBank/DDBJ databases">
        <title>Concerted genomic and epigenomic changes stabilize Arabidopsis allopolyploids.</title>
        <authorList>
            <person name="Chen Z."/>
        </authorList>
    </citation>
    <scope>NUCLEOTIDE SEQUENCE [LARGE SCALE GENOMIC DNA]</scope>
    <source>
        <strain evidence="2">As9502</strain>
        <tissue evidence="2">Leaf</tissue>
    </source>
</reference>
<sequence>ALIIFSIQMPRLFHHLGYTNSHTPRFIPEPYQCILEPQMPRHHQGKYKRQSEYEENLNYIIDHISSTQKFPDGFTHTSRGEAPNFVTIVFQCRATPTVPSVVLAMPPPSQGFVGDVKDTREQLYESFNKKTRDFLYNLMLKADKPKSR</sequence>
<dbReference type="Proteomes" id="UP000694251">
    <property type="component" value="Chromosome 3"/>
</dbReference>
<feature type="non-terminal residue" evidence="2">
    <location>
        <position position="1"/>
    </location>
</feature>
<accession>A0A8T2F9S8</accession>
<dbReference type="EMBL" id="JAEFBJ010000003">
    <property type="protein sequence ID" value="KAG7632146.1"/>
    <property type="molecule type" value="Genomic_DNA"/>
</dbReference>
<name>A0A8T2F9S8_ARASU</name>
<organism evidence="2 3">
    <name type="scientific">Arabidopsis suecica</name>
    <name type="common">Swedish thale-cress</name>
    <name type="synonym">Cardaminopsis suecica</name>
    <dbReference type="NCBI Taxonomy" id="45249"/>
    <lineage>
        <taxon>Eukaryota</taxon>
        <taxon>Viridiplantae</taxon>
        <taxon>Streptophyta</taxon>
        <taxon>Embryophyta</taxon>
        <taxon>Tracheophyta</taxon>
        <taxon>Spermatophyta</taxon>
        <taxon>Magnoliopsida</taxon>
        <taxon>eudicotyledons</taxon>
        <taxon>Gunneridae</taxon>
        <taxon>Pentapetalae</taxon>
        <taxon>rosids</taxon>
        <taxon>malvids</taxon>
        <taxon>Brassicales</taxon>
        <taxon>Brassicaceae</taxon>
        <taxon>Camelineae</taxon>
        <taxon>Arabidopsis</taxon>
    </lineage>
</organism>
<proteinExistence type="predicted"/>
<evidence type="ECO:0000259" key="1">
    <source>
        <dbReference type="Pfam" id="PF01657"/>
    </source>
</evidence>
<dbReference type="InterPro" id="IPR002902">
    <property type="entry name" value="GNK2"/>
</dbReference>
<feature type="non-terminal residue" evidence="2">
    <location>
        <position position="148"/>
    </location>
</feature>
<gene>
    <name evidence="2" type="ORF">ISN44_As03g023010</name>
</gene>